<evidence type="ECO:0000313" key="4">
    <source>
        <dbReference type="WBParaSite" id="HCON_00135502-00001"/>
    </source>
</evidence>
<dbReference type="WBParaSite" id="HCON_00135502-00001">
    <property type="protein sequence ID" value="HCON_00135502-00001"/>
    <property type="gene ID" value="HCON_00135502"/>
</dbReference>
<dbReference type="Proteomes" id="UP000025227">
    <property type="component" value="Unplaced"/>
</dbReference>
<dbReference type="GO" id="GO:0005737">
    <property type="term" value="C:cytoplasm"/>
    <property type="evidence" value="ECO:0007669"/>
    <property type="project" value="TreeGrafter"/>
</dbReference>
<feature type="compositionally biased region" description="Basic and acidic residues" evidence="1">
    <location>
        <begin position="195"/>
        <end position="204"/>
    </location>
</feature>
<dbReference type="Pfam" id="PF00651">
    <property type="entry name" value="BTB"/>
    <property type="match status" value="1"/>
</dbReference>
<proteinExistence type="predicted"/>
<accession>A0A7I4YTE4</accession>
<dbReference type="InterPro" id="IPR011333">
    <property type="entry name" value="SKP1/BTB/POZ_sf"/>
</dbReference>
<keyword evidence="3" id="KW-1185">Reference proteome</keyword>
<name>A0A7I4YTE4_HAECO</name>
<evidence type="ECO:0000256" key="1">
    <source>
        <dbReference type="SAM" id="MobiDB-lite"/>
    </source>
</evidence>
<feature type="region of interest" description="Disordered" evidence="1">
    <location>
        <begin position="195"/>
        <end position="225"/>
    </location>
</feature>
<organism evidence="3 4">
    <name type="scientific">Haemonchus contortus</name>
    <name type="common">Barber pole worm</name>
    <dbReference type="NCBI Taxonomy" id="6289"/>
    <lineage>
        <taxon>Eukaryota</taxon>
        <taxon>Metazoa</taxon>
        <taxon>Ecdysozoa</taxon>
        <taxon>Nematoda</taxon>
        <taxon>Chromadorea</taxon>
        <taxon>Rhabditida</taxon>
        <taxon>Rhabditina</taxon>
        <taxon>Rhabditomorpha</taxon>
        <taxon>Strongyloidea</taxon>
        <taxon>Trichostrongylidae</taxon>
        <taxon>Haemonchus</taxon>
    </lineage>
</organism>
<dbReference type="OrthoDB" id="5830191at2759"/>
<dbReference type="Pfam" id="PF07707">
    <property type="entry name" value="BACK"/>
    <property type="match status" value="1"/>
</dbReference>
<dbReference type="AlphaFoldDB" id="A0A7I4YTE4"/>
<dbReference type="Gene3D" id="3.30.710.10">
    <property type="entry name" value="Potassium Channel Kv1.1, Chain A"/>
    <property type="match status" value="1"/>
</dbReference>
<dbReference type="PANTHER" id="PTHR46306:SF1">
    <property type="entry name" value="BTB_POZ DOMAIN-CONTAINING PROTEIN 9"/>
    <property type="match status" value="1"/>
</dbReference>
<dbReference type="Gene3D" id="1.25.40.420">
    <property type="match status" value="1"/>
</dbReference>
<dbReference type="SUPFAM" id="SSF54695">
    <property type="entry name" value="POZ domain"/>
    <property type="match status" value="1"/>
</dbReference>
<dbReference type="InterPro" id="IPR000210">
    <property type="entry name" value="BTB/POZ_dom"/>
</dbReference>
<dbReference type="PANTHER" id="PTHR46306">
    <property type="entry name" value="BTB/POZ DOMAIN-CONTAINING PROTEIN 9"/>
    <property type="match status" value="1"/>
</dbReference>
<dbReference type="InterPro" id="IPR011705">
    <property type="entry name" value="BACK"/>
</dbReference>
<reference evidence="4" key="1">
    <citation type="submission" date="2020-12" db="UniProtKB">
        <authorList>
            <consortium name="WormBaseParasite"/>
        </authorList>
    </citation>
    <scope>IDENTIFICATION</scope>
    <source>
        <strain evidence="4">MHco3</strain>
    </source>
</reference>
<dbReference type="InterPro" id="IPR052407">
    <property type="entry name" value="BTB_POZ_domain_cont_9"/>
</dbReference>
<evidence type="ECO:0000259" key="2">
    <source>
        <dbReference type="SMART" id="SM00875"/>
    </source>
</evidence>
<protein>
    <submittedName>
        <fullName evidence="4">BACK domain-containing protein</fullName>
    </submittedName>
</protein>
<evidence type="ECO:0000313" key="3">
    <source>
        <dbReference type="Proteomes" id="UP000025227"/>
    </source>
</evidence>
<sequence length="225" mass="26361">MFLGGLKESNDHKIVLKETNGFAFRVLLWYIYTGTLSLVAYEEKHVLEILKLAHMYNFVELEKATVEYLETILNTHNVCEIFEFTLLYSLFDLKLCCIVFTVQNIQPMLASQGFLQLPANAVPQLLSPCKFYVSAITLFRAVRQWIMAHQDLKIDTEQMVMSCVRLSRINRHNLLKEVRQSGLVRADTILDAIEKQENRNSKESNKHRRNFHTKERVTRKTRYCQ</sequence>
<feature type="domain" description="BACK" evidence="2">
    <location>
        <begin position="78"/>
        <end position="179"/>
    </location>
</feature>
<dbReference type="SMART" id="SM00875">
    <property type="entry name" value="BACK"/>
    <property type="match status" value="1"/>
</dbReference>